<keyword evidence="2" id="KW-1185">Reference proteome</keyword>
<dbReference type="EMBL" id="CP024785">
    <property type="protein sequence ID" value="AUB37536.1"/>
    <property type="molecule type" value="Genomic_DNA"/>
</dbReference>
<protein>
    <submittedName>
        <fullName evidence="1">Uncharacterized protein</fullName>
    </submittedName>
</protein>
<accession>A0A2K8SPZ7</accession>
<sequence length="39" mass="4485">MWILGLKKDFAAFKVIKNALQKFFCVSFSISRKAGYLSK</sequence>
<dbReference type="KEGG" id="nfl:COO91_03481"/>
<organism evidence="1 2">
    <name type="scientific">Nostoc flagelliforme CCNUN1</name>
    <dbReference type="NCBI Taxonomy" id="2038116"/>
    <lineage>
        <taxon>Bacteria</taxon>
        <taxon>Bacillati</taxon>
        <taxon>Cyanobacteriota</taxon>
        <taxon>Cyanophyceae</taxon>
        <taxon>Nostocales</taxon>
        <taxon>Nostocaceae</taxon>
        <taxon>Nostoc</taxon>
    </lineage>
</organism>
<evidence type="ECO:0000313" key="1">
    <source>
        <dbReference type="EMBL" id="AUB37536.1"/>
    </source>
</evidence>
<proteinExistence type="predicted"/>
<name>A0A2K8SPZ7_9NOSO</name>
<reference evidence="1 2" key="1">
    <citation type="submission" date="2017-11" db="EMBL/GenBank/DDBJ databases">
        <title>Complete genome of a free-living desiccation-tolerant cyanobacterium and its photosynthetic adaptation to extreme terrestrial habitat.</title>
        <authorList>
            <person name="Shang J."/>
        </authorList>
    </citation>
    <scope>NUCLEOTIDE SEQUENCE [LARGE SCALE GENOMIC DNA]</scope>
    <source>
        <strain evidence="1 2">CCNUN1</strain>
    </source>
</reference>
<evidence type="ECO:0000313" key="2">
    <source>
        <dbReference type="Proteomes" id="UP000232003"/>
    </source>
</evidence>
<dbReference type="AlphaFoldDB" id="A0A2K8SPZ7"/>
<dbReference type="Proteomes" id="UP000232003">
    <property type="component" value="Chromosome"/>
</dbReference>
<gene>
    <name evidence="1" type="ORF">COO91_03481</name>
</gene>